<comment type="similarity">
    <text evidence="6">Belongs to the L2HGDH family.</text>
</comment>
<evidence type="ECO:0000256" key="8">
    <source>
        <dbReference type="ARBA" id="ARBA00041137"/>
    </source>
</evidence>
<keyword evidence="11" id="KW-1185">Reference proteome</keyword>
<name>A0A1Z5K0Q1_FISSO</name>
<evidence type="ECO:0000256" key="7">
    <source>
        <dbReference type="ARBA" id="ARBA00038878"/>
    </source>
</evidence>
<dbReference type="InterPro" id="IPR036188">
    <property type="entry name" value="FAD/NAD-bd_sf"/>
</dbReference>
<proteinExistence type="inferred from homology"/>
<dbReference type="InterPro" id="IPR006076">
    <property type="entry name" value="FAD-dep_OxRdtase"/>
</dbReference>
<keyword evidence="3" id="KW-0274">FAD</keyword>
<dbReference type="Gene3D" id="3.30.9.10">
    <property type="entry name" value="D-Amino Acid Oxidase, subunit A, domain 2"/>
    <property type="match status" value="1"/>
</dbReference>
<dbReference type="InParanoid" id="A0A1Z5K0Q1"/>
<dbReference type="GO" id="GO:0047545">
    <property type="term" value="F:(S)-2-hydroxyglutarate dehydrogenase activity"/>
    <property type="evidence" value="ECO:0007669"/>
    <property type="project" value="UniProtKB-EC"/>
</dbReference>
<accession>A0A1Z5K0Q1</accession>
<keyword evidence="4 10" id="KW-0560">Oxidoreductase</keyword>
<reference evidence="10 11" key="1">
    <citation type="journal article" date="2015" name="Plant Cell">
        <title>Oil accumulation by the oleaginous diatom Fistulifera solaris as revealed by the genome and transcriptome.</title>
        <authorList>
            <person name="Tanaka T."/>
            <person name="Maeda Y."/>
            <person name="Veluchamy A."/>
            <person name="Tanaka M."/>
            <person name="Abida H."/>
            <person name="Marechal E."/>
            <person name="Bowler C."/>
            <person name="Muto M."/>
            <person name="Sunaga Y."/>
            <person name="Tanaka M."/>
            <person name="Yoshino T."/>
            <person name="Taniguchi T."/>
            <person name="Fukuda Y."/>
            <person name="Nemoto M."/>
            <person name="Matsumoto M."/>
            <person name="Wong P.S."/>
            <person name="Aburatani S."/>
            <person name="Fujibuchi W."/>
        </authorList>
    </citation>
    <scope>NUCLEOTIDE SEQUENCE [LARGE SCALE GENOMIC DNA]</scope>
    <source>
        <strain evidence="10 11">JPCC DA0580</strain>
    </source>
</reference>
<dbReference type="EMBL" id="BDSP01000138">
    <property type="protein sequence ID" value="GAX19739.1"/>
    <property type="molecule type" value="Genomic_DNA"/>
</dbReference>
<dbReference type="Proteomes" id="UP000198406">
    <property type="component" value="Unassembled WGS sequence"/>
</dbReference>
<evidence type="ECO:0000313" key="10">
    <source>
        <dbReference type="EMBL" id="GAX19739.1"/>
    </source>
</evidence>
<dbReference type="AlphaFoldDB" id="A0A1Z5K0Q1"/>
<comment type="caution">
    <text evidence="10">The sequence shown here is derived from an EMBL/GenBank/DDBJ whole genome shotgun (WGS) entry which is preliminary data.</text>
</comment>
<dbReference type="PANTHER" id="PTHR43104:SF4">
    <property type="entry name" value="L-2-HYDROXYGLUTARATE DEHYDROGENASE, MITOCHONDRIAL"/>
    <property type="match status" value="1"/>
</dbReference>
<dbReference type="Pfam" id="PF01266">
    <property type="entry name" value="DAO"/>
    <property type="match status" value="1"/>
</dbReference>
<evidence type="ECO:0000259" key="9">
    <source>
        <dbReference type="Pfam" id="PF01266"/>
    </source>
</evidence>
<evidence type="ECO:0000256" key="6">
    <source>
        <dbReference type="ARBA" id="ARBA00037941"/>
    </source>
</evidence>
<comment type="catalytic activity">
    <reaction evidence="5">
        <text>(S)-2-hydroxyglutarate + A = 2-oxoglutarate + AH2</text>
        <dbReference type="Rhea" id="RHEA:21252"/>
        <dbReference type="ChEBI" id="CHEBI:13193"/>
        <dbReference type="ChEBI" id="CHEBI:16782"/>
        <dbReference type="ChEBI" id="CHEBI:16810"/>
        <dbReference type="ChEBI" id="CHEBI:17499"/>
        <dbReference type="EC" id="1.1.99.2"/>
    </reaction>
</comment>
<dbReference type="PANTHER" id="PTHR43104">
    <property type="entry name" value="L-2-HYDROXYGLUTARATE DEHYDROGENASE, MITOCHONDRIAL"/>
    <property type="match status" value="1"/>
</dbReference>
<evidence type="ECO:0000256" key="4">
    <source>
        <dbReference type="ARBA" id="ARBA00023002"/>
    </source>
</evidence>
<evidence type="ECO:0000256" key="3">
    <source>
        <dbReference type="ARBA" id="ARBA00022827"/>
    </source>
</evidence>
<gene>
    <name evidence="10" type="ORF">FisN_37Lh002</name>
</gene>
<keyword evidence="2" id="KW-0285">Flavoprotein</keyword>
<dbReference type="Gene3D" id="3.50.50.60">
    <property type="entry name" value="FAD/NAD(P)-binding domain"/>
    <property type="match status" value="1"/>
</dbReference>
<evidence type="ECO:0000256" key="1">
    <source>
        <dbReference type="ARBA" id="ARBA00001974"/>
    </source>
</evidence>
<comment type="cofactor">
    <cofactor evidence="1">
        <name>FAD</name>
        <dbReference type="ChEBI" id="CHEBI:57692"/>
    </cofactor>
</comment>
<sequence length="282" mass="31051">MILKNTAHSVDAVVIGAGVIGLAVARSLAKTGRDVLIVERNASIGQETSSRNSQVIHAGLYYPQHSFKAKFCVEGRRMLYQYCRERSVDVHQCGKLIVATSEASFRDKLVPLYHQALRNGVTNVQLLTDTAHIADLEPHLSHVIGALWSPSTGIVDSHHFLYSLLADAEAHGATLALQSAVEDARITNSVELQVGGTWIACRNVVNAAGLWADRVASMLHQNHFWRPPKQYYCKGNYFRLQGQTSPFSRLVYPLPDERGGLGVHATLGKCTHFDASCTYIMQ</sequence>
<dbReference type="OrthoDB" id="498204at2759"/>
<evidence type="ECO:0000256" key="2">
    <source>
        <dbReference type="ARBA" id="ARBA00022630"/>
    </source>
</evidence>
<dbReference type="SUPFAM" id="SSF51905">
    <property type="entry name" value="FAD/NAD(P)-binding domain"/>
    <property type="match status" value="1"/>
</dbReference>
<evidence type="ECO:0000256" key="5">
    <source>
        <dbReference type="ARBA" id="ARBA00036066"/>
    </source>
</evidence>
<feature type="domain" description="FAD dependent oxidoreductase" evidence="9">
    <location>
        <begin position="11"/>
        <end position="266"/>
    </location>
</feature>
<organism evidence="10 11">
    <name type="scientific">Fistulifera solaris</name>
    <name type="common">Oleaginous diatom</name>
    <dbReference type="NCBI Taxonomy" id="1519565"/>
    <lineage>
        <taxon>Eukaryota</taxon>
        <taxon>Sar</taxon>
        <taxon>Stramenopiles</taxon>
        <taxon>Ochrophyta</taxon>
        <taxon>Bacillariophyta</taxon>
        <taxon>Bacillariophyceae</taxon>
        <taxon>Bacillariophycidae</taxon>
        <taxon>Naviculales</taxon>
        <taxon>Naviculaceae</taxon>
        <taxon>Fistulifera</taxon>
    </lineage>
</organism>
<evidence type="ECO:0000313" key="11">
    <source>
        <dbReference type="Proteomes" id="UP000198406"/>
    </source>
</evidence>
<dbReference type="EC" id="1.1.99.2" evidence="7"/>
<protein>
    <recommendedName>
        <fullName evidence="8">L-2-hydroxyglutarate dehydrogenase, mitochondrial</fullName>
        <ecNumber evidence="7">1.1.99.2</ecNumber>
    </recommendedName>
</protein>